<name>A0A2P2N1Y8_RHIMU</name>
<evidence type="ECO:0000313" key="1">
    <source>
        <dbReference type="EMBL" id="MBX36446.1"/>
    </source>
</evidence>
<proteinExistence type="predicted"/>
<reference evidence="1" key="1">
    <citation type="submission" date="2018-02" db="EMBL/GenBank/DDBJ databases">
        <title>Rhizophora mucronata_Transcriptome.</title>
        <authorList>
            <person name="Meera S.P."/>
            <person name="Sreeshan A."/>
            <person name="Augustine A."/>
        </authorList>
    </citation>
    <scope>NUCLEOTIDE SEQUENCE</scope>
    <source>
        <tissue evidence="1">Leaf</tissue>
    </source>
</reference>
<dbReference type="EMBL" id="GGEC01055962">
    <property type="protein sequence ID" value="MBX36446.1"/>
    <property type="molecule type" value="Transcribed_RNA"/>
</dbReference>
<protein>
    <submittedName>
        <fullName evidence="1">Uncharacterized protein</fullName>
    </submittedName>
</protein>
<organism evidence="1">
    <name type="scientific">Rhizophora mucronata</name>
    <name type="common">Asiatic mangrove</name>
    <dbReference type="NCBI Taxonomy" id="61149"/>
    <lineage>
        <taxon>Eukaryota</taxon>
        <taxon>Viridiplantae</taxon>
        <taxon>Streptophyta</taxon>
        <taxon>Embryophyta</taxon>
        <taxon>Tracheophyta</taxon>
        <taxon>Spermatophyta</taxon>
        <taxon>Magnoliopsida</taxon>
        <taxon>eudicotyledons</taxon>
        <taxon>Gunneridae</taxon>
        <taxon>Pentapetalae</taxon>
        <taxon>rosids</taxon>
        <taxon>fabids</taxon>
        <taxon>Malpighiales</taxon>
        <taxon>Rhizophoraceae</taxon>
        <taxon>Rhizophora</taxon>
    </lineage>
</organism>
<dbReference type="AlphaFoldDB" id="A0A2P2N1Y8"/>
<sequence>MHQRDIPMSIWKCTSSITN</sequence>
<accession>A0A2P2N1Y8</accession>